<dbReference type="EMBL" id="QBML01000009">
    <property type="protein sequence ID" value="PZO41870.1"/>
    <property type="molecule type" value="Genomic_DNA"/>
</dbReference>
<sequence>MFKEHTAMKLPLYIVLFLFGLAIAQIAYFYPLLPEVVGSHFDTLGKINGTSSKLGYFIVYFVSLAITSSFTLVLPLVFKYLPPSVINLPHREYWLSGDRRQESLKFLNVHFSWLGVATMLLIVIIFHLTFLANLSQLKDLPAPLFWALLGAFLLFTIWWTVLLIRRFPKPS</sequence>
<evidence type="ECO:0000313" key="3">
    <source>
        <dbReference type="EMBL" id="PZO41870.1"/>
    </source>
</evidence>
<keyword evidence="1" id="KW-1133">Transmembrane helix</keyword>
<dbReference type="Pfam" id="PF07853">
    <property type="entry name" value="DUF1648"/>
    <property type="match status" value="1"/>
</dbReference>
<evidence type="ECO:0000256" key="1">
    <source>
        <dbReference type="SAM" id="Phobius"/>
    </source>
</evidence>
<feature type="transmembrane region" description="Helical" evidence="1">
    <location>
        <begin position="53"/>
        <end position="78"/>
    </location>
</feature>
<gene>
    <name evidence="3" type="ORF">DCF19_08340</name>
</gene>
<keyword evidence="1" id="KW-0472">Membrane</keyword>
<evidence type="ECO:0000313" key="4">
    <source>
        <dbReference type="Proteomes" id="UP000249467"/>
    </source>
</evidence>
<keyword evidence="1" id="KW-0812">Transmembrane</keyword>
<feature type="transmembrane region" description="Helical" evidence="1">
    <location>
        <begin position="109"/>
        <end position="132"/>
    </location>
</feature>
<protein>
    <recommendedName>
        <fullName evidence="2">DUF1648 domain-containing protein</fullName>
    </recommendedName>
</protein>
<name>A0A2W4WBP6_9CYAN</name>
<evidence type="ECO:0000259" key="2">
    <source>
        <dbReference type="Pfam" id="PF07853"/>
    </source>
</evidence>
<proteinExistence type="predicted"/>
<dbReference type="InterPro" id="IPR012867">
    <property type="entry name" value="DUF1648"/>
</dbReference>
<dbReference type="AlphaFoldDB" id="A0A2W4WBP6"/>
<feature type="transmembrane region" description="Helical" evidence="1">
    <location>
        <begin position="144"/>
        <end position="164"/>
    </location>
</feature>
<reference evidence="3 4" key="1">
    <citation type="submission" date="2018-04" db="EMBL/GenBank/DDBJ databases">
        <authorList>
            <person name="Go L.Y."/>
            <person name="Mitchell J.A."/>
        </authorList>
    </citation>
    <scope>NUCLEOTIDE SEQUENCE [LARGE SCALE GENOMIC DNA]</scope>
    <source>
        <strain evidence="3">ULC066bin1</strain>
    </source>
</reference>
<accession>A0A2W4WBP6</accession>
<feature type="domain" description="DUF1648" evidence="2">
    <location>
        <begin position="18"/>
        <end position="62"/>
    </location>
</feature>
<feature type="transmembrane region" description="Helical" evidence="1">
    <location>
        <begin position="12"/>
        <end position="33"/>
    </location>
</feature>
<reference evidence="3 4" key="2">
    <citation type="submission" date="2018-06" db="EMBL/GenBank/DDBJ databases">
        <title>Metagenomic assembly of (sub)arctic Cyanobacteria and their associated microbiome from non-axenic cultures.</title>
        <authorList>
            <person name="Baurain D."/>
        </authorList>
    </citation>
    <scope>NUCLEOTIDE SEQUENCE [LARGE SCALE GENOMIC DNA]</scope>
    <source>
        <strain evidence="3">ULC066bin1</strain>
    </source>
</reference>
<dbReference type="Proteomes" id="UP000249467">
    <property type="component" value="Unassembled WGS sequence"/>
</dbReference>
<organism evidence="3 4">
    <name type="scientific">Pseudanabaena frigida</name>
    <dbReference type="NCBI Taxonomy" id="945775"/>
    <lineage>
        <taxon>Bacteria</taxon>
        <taxon>Bacillati</taxon>
        <taxon>Cyanobacteriota</taxon>
        <taxon>Cyanophyceae</taxon>
        <taxon>Pseudanabaenales</taxon>
        <taxon>Pseudanabaenaceae</taxon>
        <taxon>Pseudanabaena</taxon>
    </lineage>
</organism>
<comment type="caution">
    <text evidence="3">The sequence shown here is derived from an EMBL/GenBank/DDBJ whole genome shotgun (WGS) entry which is preliminary data.</text>
</comment>